<feature type="region of interest" description="Disordered" evidence="1">
    <location>
        <begin position="232"/>
        <end position="251"/>
    </location>
</feature>
<reference evidence="4" key="1">
    <citation type="journal article" date="2019" name="Mol. Biol. Evol.">
        <title>Blast fungal genomes show frequent chromosomal changes, gene gains and losses, and effector gene turnover.</title>
        <authorList>
            <person name="Gomez Luciano L.B."/>
            <person name="Jason Tsai I."/>
            <person name="Chuma I."/>
            <person name="Tosa Y."/>
            <person name="Chen Y.H."/>
            <person name="Li J.Y."/>
            <person name="Li M.Y."/>
            <person name="Jade Lu M.Y."/>
            <person name="Nakayashiki H."/>
            <person name="Li W.H."/>
        </authorList>
    </citation>
    <scope>NUCLEOTIDE SEQUENCE</scope>
    <source>
        <strain evidence="4">NI907</strain>
    </source>
</reference>
<evidence type="ECO:0000256" key="1">
    <source>
        <dbReference type="SAM" id="MobiDB-lite"/>
    </source>
</evidence>
<feature type="compositionally biased region" description="Polar residues" evidence="1">
    <location>
        <begin position="235"/>
        <end position="251"/>
    </location>
</feature>
<accession>A0A6P8B392</accession>
<evidence type="ECO:0000313" key="4">
    <source>
        <dbReference type="RefSeq" id="XP_030981643.1"/>
    </source>
</evidence>
<feature type="chain" id="PRO_5027880094" evidence="2">
    <location>
        <begin position="20"/>
        <end position="516"/>
    </location>
</feature>
<proteinExistence type="predicted"/>
<reference evidence="4" key="3">
    <citation type="submission" date="2025-08" db="UniProtKB">
        <authorList>
            <consortium name="RefSeq"/>
        </authorList>
    </citation>
    <scope>IDENTIFICATION</scope>
    <source>
        <strain evidence="4">NI907</strain>
    </source>
</reference>
<dbReference type="GeneID" id="41961646"/>
<organism evidence="3 4">
    <name type="scientific">Pyricularia grisea</name>
    <name type="common">Crabgrass-specific blast fungus</name>
    <name type="synonym">Magnaporthe grisea</name>
    <dbReference type="NCBI Taxonomy" id="148305"/>
    <lineage>
        <taxon>Eukaryota</taxon>
        <taxon>Fungi</taxon>
        <taxon>Dikarya</taxon>
        <taxon>Ascomycota</taxon>
        <taxon>Pezizomycotina</taxon>
        <taxon>Sordariomycetes</taxon>
        <taxon>Sordariomycetidae</taxon>
        <taxon>Magnaporthales</taxon>
        <taxon>Pyriculariaceae</taxon>
        <taxon>Pyricularia</taxon>
    </lineage>
</organism>
<sequence>MRSLAALVLLPLLAEAAGSENVKRQQQCTNDSCYRAVSPASRRQDCQNFIGTTTVTGDLTLETAFVTIAVTGVVDEFATGTVVVPVTAQETQQITNTFTSYVATVTSTVSQAAPTDVSPNLAKKRWAKRQWDWSWWLNGAKMPGGYPMYAATCWDTSRYVSACNCAGVNTQTVTLPGPVSTTTFTVFSTGSFQTNVNTVGQNTVTNVVGTNVATQTVSTVVQATQTVVVTETEGGNPQTTGSPSGLTTSVTPSVSEAASSTWSSFSDFTSSTWSSFSEAAGSTVISSNSTQPPITQQTQTVIATVTGSLSDQSKATQSLSSAIASDFPTSILTANSTFATSTKTATATPIPTGIARSFHLKVQSGPLANSYLVLQAWRDLGAANGGEAYLITFAGGNNGTTAAPSLWAMGGGTDMPDTSSSSIYAVDAAAMGKVIVATVGMNSRLAVAAPGAGAAYLASDLLQCAIDASNTVTCQEAGTAGAPYNQLGNCGEDLGIFKGSNTCGGGTLFALTAEYV</sequence>
<dbReference type="Proteomes" id="UP000515153">
    <property type="component" value="Unplaced"/>
</dbReference>
<name>A0A6P8B392_PYRGI</name>
<dbReference type="RefSeq" id="XP_030981643.1">
    <property type="nucleotide sequence ID" value="XM_031126737.1"/>
</dbReference>
<reference evidence="4" key="2">
    <citation type="submission" date="2019-10" db="EMBL/GenBank/DDBJ databases">
        <authorList>
            <consortium name="NCBI Genome Project"/>
        </authorList>
    </citation>
    <scope>NUCLEOTIDE SEQUENCE</scope>
    <source>
        <strain evidence="4">NI907</strain>
    </source>
</reference>
<evidence type="ECO:0000256" key="2">
    <source>
        <dbReference type="SAM" id="SignalP"/>
    </source>
</evidence>
<keyword evidence="3" id="KW-1185">Reference proteome</keyword>
<protein>
    <submittedName>
        <fullName evidence="4">Uncharacterized protein</fullName>
    </submittedName>
</protein>
<dbReference type="KEGG" id="pgri:PgNI_06717"/>
<feature type="signal peptide" evidence="2">
    <location>
        <begin position="1"/>
        <end position="19"/>
    </location>
</feature>
<evidence type="ECO:0000313" key="3">
    <source>
        <dbReference type="Proteomes" id="UP000515153"/>
    </source>
</evidence>
<keyword evidence="2" id="KW-0732">Signal</keyword>
<gene>
    <name evidence="4" type="ORF">PgNI_06717</name>
</gene>
<dbReference type="AlphaFoldDB" id="A0A6P8B392"/>